<gene>
    <name evidence="8" type="ORF">GLV84_00765</name>
</gene>
<dbReference type="Gene3D" id="3.40.50.720">
    <property type="entry name" value="NAD(P)-binding Rossmann-like Domain"/>
    <property type="match status" value="1"/>
</dbReference>
<dbReference type="InterPro" id="IPR051402">
    <property type="entry name" value="KPR-Related"/>
</dbReference>
<evidence type="ECO:0000256" key="3">
    <source>
        <dbReference type="ARBA" id="ARBA00023002"/>
    </source>
</evidence>
<dbReference type="Gene3D" id="1.10.1040.10">
    <property type="entry name" value="N-(1-d-carboxylethyl)-l-norvaline Dehydrogenase, domain 2"/>
    <property type="match status" value="1"/>
</dbReference>
<dbReference type="AlphaFoldDB" id="A0A2T4MGX0"/>
<evidence type="ECO:0000256" key="2">
    <source>
        <dbReference type="ARBA" id="ARBA00022857"/>
    </source>
</evidence>
<comment type="catalytic activity">
    <reaction evidence="5">
        <text>(R)-pantoate + NADP(+) = 2-dehydropantoate + NADPH + H(+)</text>
        <dbReference type="Rhea" id="RHEA:16233"/>
        <dbReference type="ChEBI" id="CHEBI:11561"/>
        <dbReference type="ChEBI" id="CHEBI:15378"/>
        <dbReference type="ChEBI" id="CHEBI:15980"/>
        <dbReference type="ChEBI" id="CHEBI:57783"/>
        <dbReference type="ChEBI" id="CHEBI:58349"/>
        <dbReference type="EC" id="1.1.1.169"/>
    </reaction>
</comment>
<dbReference type="PANTHER" id="PTHR21708:SF26">
    <property type="entry name" value="2-DEHYDROPANTOATE 2-REDUCTASE"/>
    <property type="match status" value="1"/>
</dbReference>
<comment type="catalytic activity">
    <reaction evidence="4">
        <text>6-phospho-D-gluconate + NADP(+) = D-ribulose 5-phosphate + CO2 + NADPH</text>
        <dbReference type="Rhea" id="RHEA:10116"/>
        <dbReference type="ChEBI" id="CHEBI:16526"/>
        <dbReference type="ChEBI" id="CHEBI:57783"/>
        <dbReference type="ChEBI" id="CHEBI:58121"/>
        <dbReference type="ChEBI" id="CHEBI:58349"/>
        <dbReference type="ChEBI" id="CHEBI:58759"/>
        <dbReference type="EC" id="1.1.1.44"/>
    </reaction>
</comment>
<keyword evidence="2 5" id="KW-0521">NADP</keyword>
<evidence type="ECO:0000313" key="8">
    <source>
        <dbReference type="EMBL" id="NJI01419.1"/>
    </source>
</evidence>
<dbReference type="NCBIfam" id="TIGR00745">
    <property type="entry name" value="apbA_panE"/>
    <property type="match status" value="1"/>
</dbReference>
<dbReference type="EC" id="1.1.1.169" evidence="5"/>
<comment type="pathway">
    <text evidence="5">Cofactor biosynthesis; (R)-pantothenate biosynthesis; (R)-pantoate from 3-methyl-2-oxobutanoate: step 2/2.</text>
</comment>
<dbReference type="InterPro" id="IPR013752">
    <property type="entry name" value="KPA_reductase"/>
</dbReference>
<dbReference type="Proteomes" id="UP000646308">
    <property type="component" value="Unassembled WGS sequence"/>
</dbReference>
<organism evidence="8 9">
    <name type="scientific">Staphylococcus agnetis</name>
    <dbReference type="NCBI Taxonomy" id="985762"/>
    <lineage>
        <taxon>Bacteria</taxon>
        <taxon>Bacillati</taxon>
        <taxon>Bacillota</taxon>
        <taxon>Bacilli</taxon>
        <taxon>Bacillales</taxon>
        <taxon>Staphylococcaceae</taxon>
        <taxon>Staphylococcus</taxon>
    </lineage>
</organism>
<dbReference type="InterPro" id="IPR008927">
    <property type="entry name" value="6-PGluconate_DH-like_C_sf"/>
</dbReference>
<comment type="function">
    <text evidence="5">Catalyzes the NADPH-dependent reduction of ketopantoate into pantoic acid.</text>
</comment>
<accession>A0A2T4MGX0</accession>
<evidence type="ECO:0000259" key="7">
    <source>
        <dbReference type="Pfam" id="PF08546"/>
    </source>
</evidence>
<proteinExistence type="inferred from homology"/>
<reference evidence="8" key="1">
    <citation type="submission" date="2019-11" db="EMBL/GenBank/DDBJ databases">
        <title>Whole genome comparisons of Staphylococcus agnetis isolates from cattle and chickens.</title>
        <authorList>
            <person name="Rhoads D."/>
            <person name="Shwani A."/>
            <person name="Adkins P."/>
            <person name="Calcutt M."/>
            <person name="Middleton J."/>
        </authorList>
    </citation>
    <scope>NUCLEOTIDE SEQUENCE</scope>
    <source>
        <strain evidence="8">1387</strain>
    </source>
</reference>
<dbReference type="RefSeq" id="WP_060551908.1">
    <property type="nucleotide sequence ID" value="NZ_CP009623.1"/>
</dbReference>
<dbReference type="OrthoDB" id="9800163at2"/>
<comment type="caution">
    <text evidence="8">The sequence shown here is derived from an EMBL/GenBank/DDBJ whole genome shotgun (WGS) entry which is preliminary data.</text>
</comment>
<protein>
    <recommendedName>
        <fullName evidence="5">2-dehydropantoate 2-reductase</fullName>
        <ecNumber evidence="5">1.1.1.169</ecNumber>
    </recommendedName>
    <alternativeName>
        <fullName evidence="5">Ketopantoate reductase</fullName>
    </alternativeName>
</protein>
<dbReference type="Pfam" id="PF02558">
    <property type="entry name" value="ApbA"/>
    <property type="match status" value="1"/>
</dbReference>
<feature type="domain" description="Ketopantoate reductase C-terminal" evidence="7">
    <location>
        <begin position="180"/>
        <end position="306"/>
    </location>
</feature>
<evidence type="ECO:0000256" key="5">
    <source>
        <dbReference type="RuleBase" id="RU362068"/>
    </source>
</evidence>
<evidence type="ECO:0000313" key="9">
    <source>
        <dbReference type="Proteomes" id="UP000646308"/>
    </source>
</evidence>
<dbReference type="FunFam" id="1.10.1040.10:FF:000017">
    <property type="entry name" value="2-dehydropantoate 2-reductase"/>
    <property type="match status" value="1"/>
</dbReference>
<dbReference type="SUPFAM" id="SSF51735">
    <property type="entry name" value="NAD(P)-binding Rossmann-fold domains"/>
    <property type="match status" value="1"/>
</dbReference>
<dbReference type="InterPro" id="IPR013328">
    <property type="entry name" value="6PGD_dom2"/>
</dbReference>
<dbReference type="InterPro" id="IPR003710">
    <property type="entry name" value="ApbA"/>
</dbReference>
<dbReference type="GeneID" id="57692661"/>
<dbReference type="InterPro" id="IPR036291">
    <property type="entry name" value="NAD(P)-bd_dom_sf"/>
</dbReference>
<dbReference type="PANTHER" id="PTHR21708">
    <property type="entry name" value="PROBABLE 2-DEHYDROPANTOATE 2-REDUCTASE"/>
    <property type="match status" value="1"/>
</dbReference>
<dbReference type="GO" id="GO:0004616">
    <property type="term" value="F:phosphogluconate dehydrogenase (decarboxylating) activity"/>
    <property type="evidence" value="ECO:0007669"/>
    <property type="project" value="UniProtKB-EC"/>
</dbReference>
<dbReference type="Pfam" id="PF08546">
    <property type="entry name" value="ApbA_C"/>
    <property type="match status" value="1"/>
</dbReference>
<dbReference type="EMBL" id="WMFL01000013">
    <property type="protein sequence ID" value="NJI01419.1"/>
    <property type="molecule type" value="Genomic_DNA"/>
</dbReference>
<dbReference type="InterPro" id="IPR013332">
    <property type="entry name" value="KPR_N"/>
</dbReference>
<keyword evidence="5" id="KW-0566">Pantothenate biosynthesis</keyword>
<sequence length="311" mass="34758">MKQIAIAGAGAMGGRIGSQLKKAGFDVTLIDFWDEHIKAINEHGLEIQTETDTHYMKIDACKPEHTEKAYDLIVILTKAMQSETMVQTLLDRGAIHENTAILTMMNGLGHDERFEKIVPKSQIFLAVTMWTAGLRGPGQILLEGTGRIDLQRADGETDARTQVIADMFNQANLNAYVSDNVLQTVWTKATLNSVLNPLCTILNKTIFEFGEYPEARQQIEPIIEEIVAVAKAKGIVLNKETLVQKIEGAYPKETQGLHYPSMHQDLYHGRLTEVDYLNGQISKYGHELGIPTPNNDMLTHLIHQLEMTHVK</sequence>
<evidence type="ECO:0000256" key="1">
    <source>
        <dbReference type="ARBA" id="ARBA00007870"/>
    </source>
</evidence>
<dbReference type="SUPFAM" id="SSF48179">
    <property type="entry name" value="6-phosphogluconate dehydrogenase C-terminal domain-like"/>
    <property type="match status" value="1"/>
</dbReference>
<evidence type="ECO:0000259" key="6">
    <source>
        <dbReference type="Pfam" id="PF02558"/>
    </source>
</evidence>
<comment type="similarity">
    <text evidence="1 5">Belongs to the ketopantoate reductase family.</text>
</comment>
<name>A0A2T4MGX0_9STAP</name>
<feature type="domain" description="Ketopantoate reductase N-terminal" evidence="6">
    <location>
        <begin position="4"/>
        <end position="154"/>
    </location>
</feature>
<dbReference type="KEGG" id="sagq:EP23_08655"/>
<evidence type="ECO:0000256" key="4">
    <source>
        <dbReference type="ARBA" id="ARBA00048640"/>
    </source>
</evidence>
<dbReference type="GO" id="GO:0005737">
    <property type="term" value="C:cytoplasm"/>
    <property type="evidence" value="ECO:0007669"/>
    <property type="project" value="TreeGrafter"/>
</dbReference>
<keyword evidence="3 5" id="KW-0560">Oxidoreductase</keyword>
<dbReference type="GO" id="GO:0015940">
    <property type="term" value="P:pantothenate biosynthetic process"/>
    <property type="evidence" value="ECO:0007669"/>
    <property type="project" value="UniProtKB-UniPathway"/>
</dbReference>
<dbReference type="GO" id="GO:0008677">
    <property type="term" value="F:2-dehydropantoate 2-reductase activity"/>
    <property type="evidence" value="ECO:0007669"/>
    <property type="project" value="UniProtKB-EC"/>
</dbReference>